<dbReference type="InParanoid" id="A0A6M4H9R6"/>
<reference evidence="1 2" key="1">
    <citation type="submission" date="2020-04" db="EMBL/GenBank/DDBJ databases">
        <title>Usitatibacter rugosus gen. nov., sp. nov. and Usitatibacter palustris sp. nov., novel members of Usitatibacteraceae fam. nov. within the order Nitrosomonadales isolated from soil.</title>
        <authorList>
            <person name="Huber K.J."/>
            <person name="Neumann-Schaal M."/>
            <person name="Geppert A."/>
            <person name="Luckner M."/>
            <person name="Wanner G."/>
            <person name="Overmann J."/>
        </authorList>
    </citation>
    <scope>NUCLEOTIDE SEQUENCE [LARGE SCALE GENOMIC DNA]</scope>
    <source>
        <strain evidence="1 2">Swamp67</strain>
    </source>
</reference>
<evidence type="ECO:0000313" key="1">
    <source>
        <dbReference type="EMBL" id="QJR15925.1"/>
    </source>
</evidence>
<sequence length="586" mass="66241">MSAFAEALQRRNVKAVYFVDDGNATPRIRDVDEAIEATAQIPPRRLKNLIKKDERFAKLLAKKEEVSELPREEQRSELKPLVELLVEEHSLASKDFDLMAEVFFQGQKYDVLEKLKLAVPEGLLHSFTFGDWLKRGTEIVKNTTADSRILVLLDEVNDREKDVPLDGLRALVDLWKNHSDSIGRVDVIVVTSNCEPTGEFDEAKRLLEDLRQALQGQENARSIVRAFVLSKGRFNGRRPLDEDLLAHMNRLDATDLRGELIRIALAEMTSAVRESVSWLEQIPLSEFHGSIFISADNEGTSEVDVLMRLVNLKQRAALESNLKKGPLREQVEKMRRFSLRAFDAEQAKFAKSELKDLRVQEFERPGSHVNGMQQTLACGDVFEITFEDGEAVDVILLANPCDVAIRPDGQRKLQRGWLVKMERLAVRDLAGKQGTPPLVYRIATGESDEDIVYVFNNSSVDSIDLGVLDWCWTNPEGRAACFPKQIRDGYSFLLKPQHMRLRSLEARIARGGFCDLELWGKKVASMRSEVEVVTIDEMSFASEIVFPISRKWRMSVEFANAALAGLAQAIARPAFGHDFSRVDYPA</sequence>
<dbReference type="Proteomes" id="UP000503096">
    <property type="component" value="Chromosome"/>
</dbReference>
<gene>
    <name evidence="1" type="ORF">DSM104440_02752</name>
</gene>
<dbReference type="RefSeq" id="WP_171163627.1">
    <property type="nucleotide sequence ID" value="NZ_CP053073.1"/>
</dbReference>
<proteinExistence type="predicted"/>
<dbReference type="EMBL" id="CP053073">
    <property type="protein sequence ID" value="QJR15925.1"/>
    <property type="molecule type" value="Genomic_DNA"/>
</dbReference>
<organism evidence="1 2">
    <name type="scientific">Usitatibacter palustris</name>
    <dbReference type="NCBI Taxonomy" id="2732487"/>
    <lineage>
        <taxon>Bacteria</taxon>
        <taxon>Pseudomonadati</taxon>
        <taxon>Pseudomonadota</taxon>
        <taxon>Betaproteobacteria</taxon>
        <taxon>Nitrosomonadales</taxon>
        <taxon>Usitatibacteraceae</taxon>
        <taxon>Usitatibacter</taxon>
    </lineage>
</organism>
<accession>A0A6M4H9R6</accession>
<evidence type="ECO:0000313" key="2">
    <source>
        <dbReference type="Proteomes" id="UP000503096"/>
    </source>
</evidence>
<protein>
    <submittedName>
        <fullName evidence="1">Uncharacterized protein</fullName>
    </submittedName>
</protein>
<keyword evidence="2" id="KW-1185">Reference proteome</keyword>
<dbReference type="KEGG" id="upl:DSM104440_02752"/>
<dbReference type="AlphaFoldDB" id="A0A6M4H9R6"/>
<name>A0A6M4H9R6_9PROT</name>